<dbReference type="EMBL" id="BSOA01000050">
    <property type="protein sequence ID" value="GLQ90645.1"/>
    <property type="molecule type" value="Genomic_DNA"/>
</dbReference>
<evidence type="ECO:0008006" key="4">
    <source>
        <dbReference type="Google" id="ProtNLM"/>
    </source>
</evidence>
<evidence type="ECO:0000313" key="3">
    <source>
        <dbReference type="Proteomes" id="UP001156627"/>
    </source>
</evidence>
<evidence type="ECO:0000313" key="2">
    <source>
        <dbReference type="EMBL" id="GLQ90645.1"/>
    </source>
</evidence>
<protein>
    <recommendedName>
        <fullName evidence="4">Lipoprotein</fullName>
    </recommendedName>
</protein>
<keyword evidence="3" id="KW-1185">Reference proteome</keyword>
<gene>
    <name evidence="2" type="ORF">GCM10007898_42210</name>
</gene>
<keyword evidence="1" id="KW-0732">Signal</keyword>
<sequence>MRKPFKIMLGTIVGLMCLGAVLRVTGVTTDTPSTQETSSGESDVHPAASGWASSAEVFVQRWNSDIQDAYRITDLHTVKGGKNASLLGATVSAIDGQMYMLSTHNEEKFGPMCVATVKAALGVSADEATALVSQAHSNMQNGPMPAYGLVEYDGYNVSMQEFASSGEMDCTVMKKGS</sequence>
<name>A0ABQ5XJG0_9GAMM</name>
<evidence type="ECO:0000256" key="1">
    <source>
        <dbReference type="SAM" id="SignalP"/>
    </source>
</evidence>
<organism evidence="2 3">
    <name type="scientific">Dyella flagellata</name>
    <dbReference type="NCBI Taxonomy" id="1867833"/>
    <lineage>
        <taxon>Bacteria</taxon>
        <taxon>Pseudomonadati</taxon>
        <taxon>Pseudomonadota</taxon>
        <taxon>Gammaproteobacteria</taxon>
        <taxon>Lysobacterales</taxon>
        <taxon>Rhodanobacteraceae</taxon>
        <taxon>Dyella</taxon>
    </lineage>
</organism>
<feature type="signal peptide" evidence="1">
    <location>
        <begin position="1"/>
        <end position="26"/>
    </location>
</feature>
<reference evidence="3" key="1">
    <citation type="journal article" date="2019" name="Int. J. Syst. Evol. Microbiol.">
        <title>The Global Catalogue of Microorganisms (GCM) 10K type strain sequencing project: providing services to taxonomists for standard genome sequencing and annotation.</title>
        <authorList>
            <consortium name="The Broad Institute Genomics Platform"/>
            <consortium name="The Broad Institute Genome Sequencing Center for Infectious Disease"/>
            <person name="Wu L."/>
            <person name="Ma J."/>
        </authorList>
    </citation>
    <scope>NUCLEOTIDE SEQUENCE [LARGE SCALE GENOMIC DNA]</scope>
    <source>
        <strain evidence="3">NBRC 111981</strain>
    </source>
</reference>
<comment type="caution">
    <text evidence="2">The sequence shown here is derived from an EMBL/GenBank/DDBJ whole genome shotgun (WGS) entry which is preliminary data.</text>
</comment>
<feature type="chain" id="PRO_5045237851" description="Lipoprotein" evidence="1">
    <location>
        <begin position="27"/>
        <end position="177"/>
    </location>
</feature>
<accession>A0ABQ5XJG0</accession>
<dbReference type="Proteomes" id="UP001156627">
    <property type="component" value="Unassembled WGS sequence"/>
</dbReference>
<proteinExistence type="predicted"/>
<dbReference type="RefSeq" id="WP_284334064.1">
    <property type="nucleotide sequence ID" value="NZ_BSOA01000050.1"/>
</dbReference>